<keyword evidence="3" id="KW-1185">Reference proteome</keyword>
<protein>
    <recommendedName>
        <fullName evidence="4">HTH cro/C1-type domain-containing protein</fullName>
    </recommendedName>
</protein>
<accession>A0A0L6CM18</accession>
<dbReference type="STRING" id="1631356.VV01_18455"/>
<feature type="region of interest" description="Disordered" evidence="1">
    <location>
        <begin position="44"/>
        <end position="119"/>
    </location>
</feature>
<proteinExistence type="predicted"/>
<dbReference type="InterPro" id="IPR001387">
    <property type="entry name" value="Cro/C1-type_HTH"/>
</dbReference>
<sequence>MTQNPLSTMRGFSQAVDAAYARAGLADDIALAVRGHRRELGLSQRAHAEHRGCSRSLVARAEAGRSEEMTKKEVPAWTYRRPPEPREPHPPGPDATPPGESAAPSAPGQVWPDRRTVQE</sequence>
<evidence type="ECO:0000313" key="3">
    <source>
        <dbReference type="Proteomes" id="UP000037397"/>
    </source>
</evidence>
<dbReference type="AlphaFoldDB" id="A0A0L6CM18"/>
<dbReference type="GO" id="GO:0003677">
    <property type="term" value="F:DNA binding"/>
    <property type="evidence" value="ECO:0007669"/>
    <property type="project" value="InterPro"/>
</dbReference>
<dbReference type="Proteomes" id="UP000037397">
    <property type="component" value="Unassembled WGS sequence"/>
</dbReference>
<dbReference type="RefSeq" id="WP_157508918.1">
    <property type="nucleotide sequence ID" value="NZ_LAIR01000002.1"/>
</dbReference>
<feature type="compositionally biased region" description="Basic and acidic residues" evidence="1">
    <location>
        <begin position="62"/>
        <end position="74"/>
    </location>
</feature>
<comment type="caution">
    <text evidence="2">The sequence shown here is derived from an EMBL/GenBank/DDBJ whole genome shotgun (WGS) entry which is preliminary data.</text>
</comment>
<reference evidence="3" key="1">
    <citation type="submission" date="2015-03" db="EMBL/GenBank/DDBJ databases">
        <title>Luteipulveratus halotolerans sp. nov., a novel actinobacterium (Dermacoccaceae) from Sarawak, Malaysia.</title>
        <authorList>
            <person name="Juboi H."/>
            <person name="Basik A."/>
            <person name="Shamsul S.S."/>
            <person name="Arnold P."/>
            <person name="Schmitt E.K."/>
            <person name="Sanglier J.-J."/>
            <person name="Yeo T."/>
        </authorList>
    </citation>
    <scope>NUCLEOTIDE SEQUENCE [LARGE SCALE GENOMIC DNA]</scope>
    <source>
        <strain evidence="3">C296001</strain>
    </source>
</reference>
<evidence type="ECO:0000313" key="2">
    <source>
        <dbReference type="EMBL" id="KNX38680.1"/>
    </source>
</evidence>
<gene>
    <name evidence="2" type="ORF">VV01_18455</name>
</gene>
<dbReference type="EMBL" id="LAIR01000002">
    <property type="protein sequence ID" value="KNX38680.1"/>
    <property type="molecule type" value="Genomic_DNA"/>
</dbReference>
<dbReference type="OrthoDB" id="4838141at2"/>
<evidence type="ECO:0008006" key="4">
    <source>
        <dbReference type="Google" id="ProtNLM"/>
    </source>
</evidence>
<dbReference type="CDD" id="cd00093">
    <property type="entry name" value="HTH_XRE"/>
    <property type="match status" value="1"/>
</dbReference>
<feature type="compositionally biased region" description="Low complexity" evidence="1">
    <location>
        <begin position="97"/>
        <end position="108"/>
    </location>
</feature>
<name>A0A0L6CM18_9MICO</name>
<dbReference type="InterPro" id="IPR010982">
    <property type="entry name" value="Lambda_DNA-bd_dom_sf"/>
</dbReference>
<dbReference type="SUPFAM" id="SSF47413">
    <property type="entry name" value="lambda repressor-like DNA-binding domains"/>
    <property type="match status" value="1"/>
</dbReference>
<evidence type="ECO:0000256" key="1">
    <source>
        <dbReference type="SAM" id="MobiDB-lite"/>
    </source>
</evidence>
<organism evidence="2 3">
    <name type="scientific">Luteipulveratus halotolerans</name>
    <dbReference type="NCBI Taxonomy" id="1631356"/>
    <lineage>
        <taxon>Bacteria</taxon>
        <taxon>Bacillati</taxon>
        <taxon>Actinomycetota</taxon>
        <taxon>Actinomycetes</taxon>
        <taxon>Micrococcales</taxon>
        <taxon>Dermacoccaceae</taxon>
        <taxon>Luteipulveratus</taxon>
    </lineage>
</organism>